<evidence type="ECO:0000313" key="3">
    <source>
        <dbReference type="WBParaSite" id="SCUD_0001001101-mRNA-1"/>
    </source>
</evidence>
<dbReference type="AlphaFoldDB" id="A0A183K4U1"/>
<sequence length="112" mass="12846">MAIRQIKSGKAAGPDIIPDKALKSDIEATVNMLHVPFRKIWEEEQVPMDWKEGHPIKIPKKADLSKCDDKEGNTHTWWMQLDDLDFADDRDLLSNTQKIIQMKTVNVATTEM</sequence>
<reference evidence="1 2" key="2">
    <citation type="submission" date="2018-11" db="EMBL/GenBank/DDBJ databases">
        <authorList>
            <consortium name="Pathogen Informatics"/>
        </authorList>
    </citation>
    <scope>NUCLEOTIDE SEQUENCE [LARGE SCALE GENOMIC DNA]</scope>
    <source>
        <strain evidence="1">Dakar</strain>
        <strain evidence="2">Dakar, Senegal</strain>
    </source>
</reference>
<dbReference type="Proteomes" id="UP000279833">
    <property type="component" value="Unassembled WGS sequence"/>
</dbReference>
<name>A0A183K4U1_9TREM</name>
<gene>
    <name evidence="1" type="ORF">SCUD_LOCUS10015</name>
</gene>
<organism evidence="3">
    <name type="scientific">Schistosoma curassoni</name>
    <dbReference type="NCBI Taxonomy" id="6186"/>
    <lineage>
        <taxon>Eukaryota</taxon>
        <taxon>Metazoa</taxon>
        <taxon>Spiralia</taxon>
        <taxon>Lophotrochozoa</taxon>
        <taxon>Platyhelminthes</taxon>
        <taxon>Trematoda</taxon>
        <taxon>Digenea</taxon>
        <taxon>Strigeidida</taxon>
        <taxon>Schistosomatoidea</taxon>
        <taxon>Schistosomatidae</taxon>
        <taxon>Schistosoma</taxon>
    </lineage>
</organism>
<dbReference type="EMBL" id="UZAK01033535">
    <property type="protein sequence ID" value="VDP38103.1"/>
    <property type="molecule type" value="Genomic_DNA"/>
</dbReference>
<proteinExistence type="predicted"/>
<evidence type="ECO:0000313" key="2">
    <source>
        <dbReference type="Proteomes" id="UP000279833"/>
    </source>
</evidence>
<dbReference type="WBParaSite" id="SCUD_0001001101-mRNA-1">
    <property type="protein sequence ID" value="SCUD_0001001101-mRNA-1"/>
    <property type="gene ID" value="SCUD_0001001101"/>
</dbReference>
<evidence type="ECO:0000313" key="1">
    <source>
        <dbReference type="EMBL" id="VDP38103.1"/>
    </source>
</evidence>
<protein>
    <submittedName>
        <fullName evidence="3">Reverse transcriptase domain-containing protein</fullName>
    </submittedName>
</protein>
<accession>A0A183K4U1</accession>
<keyword evidence="2" id="KW-1185">Reference proteome</keyword>
<reference evidence="3" key="1">
    <citation type="submission" date="2016-06" db="UniProtKB">
        <authorList>
            <consortium name="WormBaseParasite"/>
        </authorList>
    </citation>
    <scope>IDENTIFICATION</scope>
</reference>